<organism evidence="6 7">
    <name type="scientific">Methyloceanibacter caenitepidi</name>
    <dbReference type="NCBI Taxonomy" id="1384459"/>
    <lineage>
        <taxon>Bacteria</taxon>
        <taxon>Pseudomonadati</taxon>
        <taxon>Pseudomonadota</taxon>
        <taxon>Alphaproteobacteria</taxon>
        <taxon>Hyphomicrobiales</taxon>
        <taxon>Hyphomicrobiaceae</taxon>
        <taxon>Methyloceanibacter</taxon>
    </lineage>
</organism>
<dbReference type="OrthoDB" id="9806643at2"/>
<dbReference type="InterPro" id="IPR029028">
    <property type="entry name" value="Alpha/beta_knot_MTases"/>
</dbReference>
<proteinExistence type="inferred from homology"/>
<dbReference type="CDD" id="cd18081">
    <property type="entry name" value="RlmH-like"/>
    <property type="match status" value="1"/>
</dbReference>
<dbReference type="HOGENOM" id="CLU_100552_1_1_5"/>
<comment type="subunit">
    <text evidence="5">Homodimer.</text>
</comment>
<dbReference type="RefSeq" id="WP_045363405.1">
    <property type="nucleotide sequence ID" value="NZ_AP014648.1"/>
</dbReference>
<comment type="catalytic activity">
    <reaction evidence="5">
        <text>pseudouridine(1915) in 23S rRNA + S-adenosyl-L-methionine = N(3)-methylpseudouridine(1915) in 23S rRNA + S-adenosyl-L-homocysteine + H(+)</text>
        <dbReference type="Rhea" id="RHEA:42752"/>
        <dbReference type="Rhea" id="RHEA-COMP:10221"/>
        <dbReference type="Rhea" id="RHEA-COMP:10222"/>
        <dbReference type="ChEBI" id="CHEBI:15378"/>
        <dbReference type="ChEBI" id="CHEBI:57856"/>
        <dbReference type="ChEBI" id="CHEBI:59789"/>
        <dbReference type="ChEBI" id="CHEBI:65314"/>
        <dbReference type="ChEBI" id="CHEBI:74486"/>
        <dbReference type="EC" id="2.1.1.177"/>
    </reaction>
</comment>
<evidence type="ECO:0000256" key="2">
    <source>
        <dbReference type="ARBA" id="ARBA00022679"/>
    </source>
</evidence>
<dbReference type="NCBIfam" id="NF000989">
    <property type="entry name" value="PRK00103.2-3"/>
    <property type="match status" value="1"/>
</dbReference>
<dbReference type="InterPro" id="IPR029026">
    <property type="entry name" value="tRNA_m1G_MTases_N"/>
</dbReference>
<evidence type="ECO:0000256" key="4">
    <source>
        <dbReference type="ARBA" id="ARBA00038303"/>
    </source>
</evidence>
<dbReference type="Gene3D" id="3.40.1280.10">
    <property type="match status" value="1"/>
</dbReference>
<feature type="binding site" evidence="5">
    <location>
        <position position="109"/>
    </location>
    <ligand>
        <name>S-adenosyl-L-methionine</name>
        <dbReference type="ChEBI" id="CHEBI:59789"/>
    </ligand>
</feature>
<dbReference type="SUPFAM" id="SSF75217">
    <property type="entry name" value="alpha/beta knot"/>
    <property type="match status" value="1"/>
</dbReference>
<keyword evidence="5" id="KW-0963">Cytoplasm</keyword>
<feature type="binding site" evidence="5">
    <location>
        <position position="76"/>
    </location>
    <ligand>
        <name>S-adenosyl-L-methionine</name>
        <dbReference type="ChEBI" id="CHEBI:59789"/>
    </ligand>
</feature>
<dbReference type="Pfam" id="PF02590">
    <property type="entry name" value="SPOUT_MTase"/>
    <property type="match status" value="1"/>
</dbReference>
<dbReference type="GO" id="GO:0005737">
    <property type="term" value="C:cytoplasm"/>
    <property type="evidence" value="ECO:0007669"/>
    <property type="project" value="UniProtKB-SubCell"/>
</dbReference>
<comment type="similarity">
    <text evidence="4 5">Belongs to the RNA methyltransferase RlmH family.</text>
</comment>
<dbReference type="KEGG" id="mcg:GL4_0122"/>
<dbReference type="InterPro" id="IPR003742">
    <property type="entry name" value="RlmH-like"/>
</dbReference>
<accession>A0A0A8JXS6</accession>
<gene>
    <name evidence="5" type="primary">rlmH</name>
    <name evidence="6" type="ORF">GL4_0122</name>
</gene>
<keyword evidence="3 5" id="KW-0949">S-adenosyl-L-methionine</keyword>
<evidence type="ECO:0000256" key="3">
    <source>
        <dbReference type="ARBA" id="ARBA00022691"/>
    </source>
</evidence>
<feature type="binding site" evidence="5">
    <location>
        <begin position="128"/>
        <end position="133"/>
    </location>
    <ligand>
        <name>S-adenosyl-L-methionine</name>
        <dbReference type="ChEBI" id="CHEBI:59789"/>
    </ligand>
</feature>
<evidence type="ECO:0000256" key="1">
    <source>
        <dbReference type="ARBA" id="ARBA00022603"/>
    </source>
</evidence>
<dbReference type="GO" id="GO:0070038">
    <property type="term" value="F:rRNA (pseudouridine-N3-)-methyltransferase activity"/>
    <property type="evidence" value="ECO:0007669"/>
    <property type="project" value="UniProtKB-UniRule"/>
</dbReference>
<keyword evidence="2 5" id="KW-0808">Transferase</keyword>
<evidence type="ECO:0000313" key="7">
    <source>
        <dbReference type="Proteomes" id="UP000031643"/>
    </source>
</evidence>
<dbReference type="PANTHER" id="PTHR33603">
    <property type="entry name" value="METHYLTRANSFERASE"/>
    <property type="match status" value="1"/>
</dbReference>
<dbReference type="EC" id="2.1.1.177" evidence="5"/>
<dbReference type="AlphaFoldDB" id="A0A0A8JXS6"/>
<reference evidence="6 7" key="1">
    <citation type="submission" date="2014-09" db="EMBL/GenBank/DDBJ databases">
        <title>Genome sequencing of Methyloceanibacter caenitepidi Gela4.</title>
        <authorList>
            <person name="Takeuchi M."/>
            <person name="Susumu S."/>
            <person name="Kamagata Y."/>
            <person name="Oshima K."/>
            <person name="Hattori M."/>
            <person name="Iwasaki W."/>
        </authorList>
    </citation>
    <scope>NUCLEOTIDE SEQUENCE [LARGE SCALE GENOMIC DNA]</scope>
    <source>
        <strain evidence="6 7">Gela4</strain>
    </source>
</reference>
<keyword evidence="7" id="KW-1185">Reference proteome</keyword>
<dbReference type="Proteomes" id="UP000031643">
    <property type="component" value="Chromosome"/>
</dbReference>
<keyword evidence="1 5" id="KW-0489">Methyltransferase</keyword>
<name>A0A0A8JXS6_9HYPH</name>
<comment type="function">
    <text evidence="5">Specifically methylates the pseudouridine at position 1915 (m3Psi1915) in 23S rRNA.</text>
</comment>
<dbReference type="STRING" id="1384459.GL4_0122"/>
<dbReference type="HAMAP" id="MF_00658">
    <property type="entry name" value="23SrRNA_methyltr_H"/>
    <property type="match status" value="1"/>
</dbReference>
<dbReference type="EMBL" id="AP014648">
    <property type="protein sequence ID" value="BAQ15593.1"/>
    <property type="molecule type" value="Genomic_DNA"/>
</dbReference>
<keyword evidence="5" id="KW-0698">rRNA processing</keyword>
<dbReference type="PANTHER" id="PTHR33603:SF1">
    <property type="entry name" value="RIBOSOMAL RNA LARGE SUBUNIT METHYLTRANSFERASE H"/>
    <property type="match status" value="1"/>
</dbReference>
<sequence length="161" mass="17135">MRLLIAAVGKLKQGPERELCTHYLDRAEALGRSLGLSPLTSIELSESRAPEAAARRCAEAEALLAKIPNHFTIVCLDPGGEMRSSEAFASSLGAWRDDAAAPGVAFVLGGPDGHGQPVLDRASRSLSLGPMTLPHGLARIVFAEQLYRAMTILAGHPYHRA</sequence>
<protein>
    <recommendedName>
        <fullName evidence="5">Ribosomal RNA large subunit methyltransferase H</fullName>
        <ecNumber evidence="5">2.1.1.177</ecNumber>
    </recommendedName>
    <alternativeName>
        <fullName evidence="5">23S rRNA (pseudouridine1915-N3)-methyltransferase</fullName>
    </alternativeName>
    <alternativeName>
        <fullName evidence="5">23S rRNA m3Psi1915 methyltransferase</fullName>
    </alternativeName>
    <alternativeName>
        <fullName evidence="5">rRNA (pseudouridine-N3-)-methyltransferase RlmH</fullName>
    </alternativeName>
</protein>
<evidence type="ECO:0000313" key="6">
    <source>
        <dbReference type="EMBL" id="BAQ15593.1"/>
    </source>
</evidence>
<evidence type="ECO:0000256" key="5">
    <source>
        <dbReference type="HAMAP-Rule" id="MF_00658"/>
    </source>
</evidence>
<dbReference type="PIRSF" id="PIRSF004505">
    <property type="entry name" value="MT_bac"/>
    <property type="match status" value="1"/>
</dbReference>
<comment type="subcellular location">
    <subcellularLocation>
        <location evidence="5">Cytoplasm</location>
    </subcellularLocation>
</comment>